<dbReference type="EMBL" id="JBHTOK010000078">
    <property type="protein sequence ID" value="MFD1442004.1"/>
    <property type="molecule type" value="Genomic_DNA"/>
</dbReference>
<dbReference type="RefSeq" id="WP_125755165.1">
    <property type="nucleotide sequence ID" value="NZ_JBHTOK010000078.1"/>
</dbReference>
<proteinExistence type="predicted"/>
<comment type="caution">
    <text evidence="1">The sequence shown here is derived from an EMBL/GenBank/DDBJ whole genome shotgun (WGS) entry which is preliminary data.</text>
</comment>
<dbReference type="Proteomes" id="UP001597212">
    <property type="component" value="Unassembled WGS sequence"/>
</dbReference>
<organism evidence="1 2">
    <name type="scientific">Lacticaseibacillus hegangensis</name>
    <dbReference type="NCBI Taxonomy" id="2486010"/>
    <lineage>
        <taxon>Bacteria</taxon>
        <taxon>Bacillati</taxon>
        <taxon>Bacillota</taxon>
        <taxon>Bacilli</taxon>
        <taxon>Lactobacillales</taxon>
        <taxon>Lactobacillaceae</taxon>
        <taxon>Lacticaseibacillus</taxon>
    </lineage>
</organism>
<name>A0ABW4CYX5_9LACO</name>
<protein>
    <submittedName>
        <fullName evidence="1">Uncharacterized protein</fullName>
    </submittedName>
</protein>
<keyword evidence="2" id="KW-1185">Reference proteome</keyword>
<reference evidence="2" key="1">
    <citation type="journal article" date="2019" name="Int. J. Syst. Evol. Microbiol.">
        <title>The Global Catalogue of Microorganisms (GCM) 10K type strain sequencing project: providing services to taxonomists for standard genome sequencing and annotation.</title>
        <authorList>
            <consortium name="The Broad Institute Genomics Platform"/>
            <consortium name="The Broad Institute Genome Sequencing Center for Infectious Disease"/>
            <person name="Wu L."/>
            <person name="Ma J."/>
        </authorList>
    </citation>
    <scope>NUCLEOTIDE SEQUENCE [LARGE SCALE GENOMIC DNA]</scope>
    <source>
        <strain evidence="2">CCM 8912</strain>
    </source>
</reference>
<accession>A0ABW4CYX5</accession>
<gene>
    <name evidence="1" type="ORF">ACFQ5K_11510</name>
</gene>
<evidence type="ECO:0000313" key="1">
    <source>
        <dbReference type="EMBL" id="MFD1442004.1"/>
    </source>
</evidence>
<sequence>MTVPYKDFGDNRWRVLADYSDCYVRHAMELVYECIAEDVPYNVVSDYLDADTNKHSDNVVCIGTRKTSALIAQFISSDEVPSHGFLVKVGVSPFNENRQVVWLVGDDPVATIYASSHFVHQYLPQARQRKDHIPYFRKLFVDPLPKYIFSPSLQFKCNTLTTRPKRP</sequence>
<evidence type="ECO:0000313" key="2">
    <source>
        <dbReference type="Proteomes" id="UP001597212"/>
    </source>
</evidence>